<proteinExistence type="predicted"/>
<dbReference type="RefSeq" id="WP_090614313.1">
    <property type="nucleotide sequence ID" value="NZ_FOFD01000001.1"/>
</dbReference>
<sequence>MHDDTSWDLESPARADASSADRLRVDGGLLRADGGTTWADLTAFQRDCLEAVARCERDGKRCDEAGIGRELEDRYPNLDHDRLYPTLTVLVGHRLLERRERAEEGRVEYVATSGACALLLDRAERLAETCGLVVVDRAGDSSAREAGDG</sequence>
<dbReference type="STRING" id="1186196.SAMN04489841_1040"/>
<organism evidence="1 2">
    <name type="scientific">Natrinema salaciae</name>
    <dbReference type="NCBI Taxonomy" id="1186196"/>
    <lineage>
        <taxon>Archaea</taxon>
        <taxon>Methanobacteriati</taxon>
        <taxon>Methanobacteriota</taxon>
        <taxon>Stenosarchaea group</taxon>
        <taxon>Halobacteria</taxon>
        <taxon>Halobacteriales</taxon>
        <taxon>Natrialbaceae</taxon>
        <taxon>Natrinema</taxon>
    </lineage>
</organism>
<evidence type="ECO:0000313" key="2">
    <source>
        <dbReference type="Proteomes" id="UP000199114"/>
    </source>
</evidence>
<dbReference type="SUPFAM" id="SSF46785">
    <property type="entry name" value="Winged helix' DNA-binding domain"/>
    <property type="match status" value="1"/>
</dbReference>
<evidence type="ECO:0000313" key="1">
    <source>
        <dbReference type="EMBL" id="SEQ00024.1"/>
    </source>
</evidence>
<keyword evidence="2" id="KW-1185">Reference proteome</keyword>
<accession>A0A1H9CFV1</accession>
<protein>
    <recommendedName>
        <fullName evidence="3">Transcriptional regulator PadR-like family protein</fullName>
    </recommendedName>
</protein>
<dbReference type="Proteomes" id="UP000199114">
    <property type="component" value="Unassembled WGS sequence"/>
</dbReference>
<name>A0A1H9CFV1_9EURY</name>
<evidence type="ECO:0008006" key="3">
    <source>
        <dbReference type="Google" id="ProtNLM"/>
    </source>
</evidence>
<dbReference type="AlphaFoldDB" id="A0A1H9CFV1"/>
<reference evidence="2" key="1">
    <citation type="submission" date="2016-10" db="EMBL/GenBank/DDBJ databases">
        <authorList>
            <person name="Varghese N."/>
            <person name="Submissions S."/>
        </authorList>
    </citation>
    <scope>NUCLEOTIDE SEQUENCE [LARGE SCALE GENOMIC DNA]</scope>
    <source>
        <strain evidence="2">DSM 25055</strain>
    </source>
</reference>
<gene>
    <name evidence="1" type="ORF">SAMN04489841_1040</name>
</gene>
<dbReference type="EMBL" id="FOFD01000001">
    <property type="protein sequence ID" value="SEQ00024.1"/>
    <property type="molecule type" value="Genomic_DNA"/>
</dbReference>
<dbReference type="InterPro" id="IPR036390">
    <property type="entry name" value="WH_DNA-bd_sf"/>
</dbReference>